<evidence type="ECO:0000313" key="1">
    <source>
        <dbReference type="EMBL" id="KAL0076801.1"/>
    </source>
</evidence>
<organism evidence="1 2">
    <name type="scientific">Phycomyces blakesleeanus</name>
    <dbReference type="NCBI Taxonomy" id="4837"/>
    <lineage>
        <taxon>Eukaryota</taxon>
        <taxon>Fungi</taxon>
        <taxon>Fungi incertae sedis</taxon>
        <taxon>Mucoromycota</taxon>
        <taxon>Mucoromycotina</taxon>
        <taxon>Mucoromycetes</taxon>
        <taxon>Mucorales</taxon>
        <taxon>Phycomycetaceae</taxon>
        <taxon>Phycomyces</taxon>
    </lineage>
</organism>
<dbReference type="Proteomes" id="UP001448207">
    <property type="component" value="Unassembled WGS sequence"/>
</dbReference>
<accession>A0ABR3ALX9</accession>
<protein>
    <recommendedName>
        <fullName evidence="3">Reverse transcriptase zinc-binding domain-containing protein</fullName>
    </recommendedName>
</protein>
<gene>
    <name evidence="1" type="ORF">J3Q64DRAFT_1348850</name>
</gene>
<reference evidence="1 2" key="1">
    <citation type="submission" date="2024-04" db="EMBL/GenBank/DDBJ databases">
        <title>Symmetric and asymmetric DNA N6-adenine methylation regulates different biological responses in Mucorales.</title>
        <authorList>
            <consortium name="Lawrence Berkeley National Laboratory"/>
            <person name="Lax C."/>
            <person name="Mondo S.J."/>
            <person name="Osorio-Concepcion M."/>
            <person name="Muszewska A."/>
            <person name="Corrochano-Luque M."/>
            <person name="Gutierrez G."/>
            <person name="Riley R."/>
            <person name="Lipzen A."/>
            <person name="Guo J."/>
            <person name="Hundley H."/>
            <person name="Amirebrahimi M."/>
            <person name="Ng V."/>
            <person name="Lorenzo-Gutierrez D."/>
            <person name="Binder U."/>
            <person name="Yang J."/>
            <person name="Song Y."/>
            <person name="Canovas D."/>
            <person name="Navarro E."/>
            <person name="Freitag M."/>
            <person name="Gabaldon T."/>
            <person name="Grigoriev I.V."/>
            <person name="Corrochano L.M."/>
            <person name="Nicolas F.E."/>
            <person name="Garre V."/>
        </authorList>
    </citation>
    <scope>NUCLEOTIDE SEQUENCE [LARGE SCALE GENOMIC DNA]</scope>
    <source>
        <strain evidence="1 2">L51</strain>
    </source>
</reference>
<evidence type="ECO:0008006" key="3">
    <source>
        <dbReference type="Google" id="ProtNLM"/>
    </source>
</evidence>
<name>A0ABR3ALX9_PHYBL</name>
<keyword evidence="2" id="KW-1185">Reference proteome</keyword>
<dbReference type="EMBL" id="JBCLYO010000030">
    <property type="protein sequence ID" value="KAL0076801.1"/>
    <property type="molecule type" value="Genomic_DNA"/>
</dbReference>
<sequence>MLTSRGYIDYIDLSAVDSLQHFVFSCPRKFPVWTLVLRQMCPSWSISDVAWLLTRTRLSPSVSSSLQIAIASIMVHTIWRAHWAFVFDNSPFLPNVVAAKAVTAIHKSHDLTFP</sequence>
<evidence type="ECO:0000313" key="2">
    <source>
        <dbReference type="Proteomes" id="UP001448207"/>
    </source>
</evidence>
<comment type="caution">
    <text evidence="1">The sequence shown here is derived from an EMBL/GenBank/DDBJ whole genome shotgun (WGS) entry which is preliminary data.</text>
</comment>
<proteinExistence type="predicted"/>